<dbReference type="EMBL" id="MTYJ01000032">
    <property type="protein sequence ID" value="OQV20254.1"/>
    <property type="molecule type" value="Genomic_DNA"/>
</dbReference>
<comment type="caution">
    <text evidence="1">The sequence shown here is derived from an EMBL/GenBank/DDBJ whole genome shotgun (WGS) entry which is preliminary data.</text>
</comment>
<dbReference type="Proteomes" id="UP000192578">
    <property type="component" value="Unassembled WGS sequence"/>
</dbReference>
<protein>
    <submittedName>
        <fullName evidence="1">Uncharacterized protein</fullName>
    </submittedName>
</protein>
<evidence type="ECO:0000313" key="1">
    <source>
        <dbReference type="EMBL" id="OQV20254.1"/>
    </source>
</evidence>
<keyword evidence="2" id="KW-1185">Reference proteome</keyword>
<reference evidence="2" key="1">
    <citation type="submission" date="2017-01" db="EMBL/GenBank/DDBJ databases">
        <title>Comparative genomics of anhydrobiosis in the tardigrade Hypsibius dujardini.</title>
        <authorList>
            <person name="Yoshida Y."/>
            <person name="Koutsovoulos G."/>
            <person name="Laetsch D."/>
            <person name="Stevens L."/>
            <person name="Kumar S."/>
            <person name="Horikawa D."/>
            <person name="Ishino K."/>
            <person name="Komine S."/>
            <person name="Tomita M."/>
            <person name="Blaxter M."/>
            <person name="Arakawa K."/>
        </authorList>
    </citation>
    <scope>NUCLEOTIDE SEQUENCE [LARGE SCALE GENOMIC DNA]</scope>
    <source>
        <strain evidence="2">Z151</strain>
    </source>
</reference>
<organism evidence="1 2">
    <name type="scientific">Hypsibius exemplaris</name>
    <name type="common">Freshwater tardigrade</name>
    <dbReference type="NCBI Taxonomy" id="2072580"/>
    <lineage>
        <taxon>Eukaryota</taxon>
        <taxon>Metazoa</taxon>
        <taxon>Ecdysozoa</taxon>
        <taxon>Tardigrada</taxon>
        <taxon>Eutardigrada</taxon>
        <taxon>Parachela</taxon>
        <taxon>Hypsibioidea</taxon>
        <taxon>Hypsibiidae</taxon>
        <taxon>Hypsibius</taxon>
    </lineage>
</organism>
<gene>
    <name evidence="1" type="ORF">BV898_05806</name>
</gene>
<name>A0A1W0WYG3_HYPEX</name>
<proteinExistence type="predicted"/>
<sequence length="132" mass="14915">MAEPREAISPEQAEEQALLTQWERERKAWTDLEKQCDLAGKDYRHHTDHVTEKYMKPGKLENDLGDLLRWIEGAAELRTQLAERHAVAVFTIKHGRVCALGVAKVMVTSMDSLSTELAAEFGKESNSRLPTP</sequence>
<accession>A0A1W0WYG3</accession>
<evidence type="ECO:0000313" key="2">
    <source>
        <dbReference type="Proteomes" id="UP000192578"/>
    </source>
</evidence>
<dbReference type="AlphaFoldDB" id="A0A1W0WYG3"/>